<gene>
    <name evidence="2" type="ORF">UFOPK1493_02491</name>
</gene>
<dbReference type="Pfam" id="PF11349">
    <property type="entry name" value="DUF3151"/>
    <property type="match status" value="1"/>
</dbReference>
<sequence>MIAVSDPNASRPVHLSTSGLPSTVLPAADPALRHELLQAVGAPDDVRRARVSEVVAAHPRYLDAWAELGDLGRDPIERYAAYRVGYHRGLDALRANGWRGSGYVRWSEPTNRGFLRCLRGLGQMAALIGEVDEAERITVFMAQLDPGGIPEVGD</sequence>
<proteinExistence type="predicted"/>
<reference evidence="2" key="1">
    <citation type="submission" date="2020-05" db="EMBL/GenBank/DDBJ databases">
        <authorList>
            <person name="Chiriac C."/>
            <person name="Salcher M."/>
            <person name="Ghai R."/>
            <person name="Kavagutti S V."/>
        </authorList>
    </citation>
    <scope>NUCLEOTIDE SEQUENCE</scope>
</reference>
<dbReference type="EMBL" id="CAEZSR010000103">
    <property type="protein sequence ID" value="CAB4572439.1"/>
    <property type="molecule type" value="Genomic_DNA"/>
</dbReference>
<evidence type="ECO:0000256" key="1">
    <source>
        <dbReference type="SAM" id="MobiDB-lite"/>
    </source>
</evidence>
<evidence type="ECO:0000313" key="2">
    <source>
        <dbReference type="EMBL" id="CAB4572439.1"/>
    </source>
</evidence>
<accession>A0A6J6EB14</accession>
<feature type="region of interest" description="Disordered" evidence="1">
    <location>
        <begin position="1"/>
        <end position="20"/>
    </location>
</feature>
<organism evidence="2">
    <name type="scientific">freshwater metagenome</name>
    <dbReference type="NCBI Taxonomy" id="449393"/>
    <lineage>
        <taxon>unclassified sequences</taxon>
        <taxon>metagenomes</taxon>
        <taxon>ecological metagenomes</taxon>
    </lineage>
</organism>
<dbReference type="InterPro" id="IPR014487">
    <property type="entry name" value="DUF3151"/>
</dbReference>
<dbReference type="AlphaFoldDB" id="A0A6J6EB14"/>
<protein>
    <submittedName>
        <fullName evidence="2">Unannotated protein</fullName>
    </submittedName>
</protein>
<name>A0A6J6EB14_9ZZZZ</name>